<evidence type="ECO:0000256" key="1">
    <source>
        <dbReference type="SAM" id="Phobius"/>
    </source>
</evidence>
<name>A0A6G1QWS4_CHAAH</name>
<keyword evidence="1" id="KW-1133">Transmembrane helix</keyword>
<gene>
    <name evidence="2" type="ORF">EXN66_Car000245</name>
</gene>
<dbReference type="Proteomes" id="UP000503349">
    <property type="component" value="Chromosome 1"/>
</dbReference>
<proteinExistence type="predicted"/>
<evidence type="ECO:0000313" key="3">
    <source>
        <dbReference type="Proteomes" id="UP000503349"/>
    </source>
</evidence>
<protein>
    <submittedName>
        <fullName evidence="2">Uncharacterized protein</fullName>
    </submittedName>
</protein>
<keyword evidence="1" id="KW-0812">Transmembrane</keyword>
<organism evidence="2 3">
    <name type="scientific">Channa argus</name>
    <name type="common">Northern snakehead</name>
    <name type="synonym">Ophicephalus argus</name>
    <dbReference type="NCBI Taxonomy" id="215402"/>
    <lineage>
        <taxon>Eukaryota</taxon>
        <taxon>Metazoa</taxon>
        <taxon>Chordata</taxon>
        <taxon>Craniata</taxon>
        <taxon>Vertebrata</taxon>
        <taxon>Euteleostomi</taxon>
        <taxon>Actinopterygii</taxon>
        <taxon>Neopterygii</taxon>
        <taxon>Teleostei</taxon>
        <taxon>Neoteleostei</taxon>
        <taxon>Acanthomorphata</taxon>
        <taxon>Anabantaria</taxon>
        <taxon>Anabantiformes</taxon>
        <taxon>Channoidei</taxon>
        <taxon>Channidae</taxon>
        <taxon>Channa</taxon>
    </lineage>
</organism>
<reference evidence="2 3" key="1">
    <citation type="submission" date="2019-02" db="EMBL/GenBank/DDBJ databases">
        <title>Opniocepnalus argus genome.</title>
        <authorList>
            <person name="Zhou C."/>
            <person name="Xiao S."/>
        </authorList>
    </citation>
    <scope>NUCLEOTIDE SEQUENCE [LARGE SCALE GENOMIC DNA]</scope>
    <source>
        <strain evidence="2">OARG1902GOOAL</strain>
        <tissue evidence="2">Muscle</tissue>
    </source>
</reference>
<sequence length="75" mass="8607">MNSNEVVEHFLKKMLVMAEAKLLLLTAIVTVRLKALKNVKVKPDARKIFPQMQIHKWPVGGVVATILYVKQYIMM</sequence>
<dbReference type="AlphaFoldDB" id="A0A6G1QWS4"/>
<dbReference type="EMBL" id="CM015712">
    <property type="protein sequence ID" value="KAF3707072.1"/>
    <property type="molecule type" value="Genomic_DNA"/>
</dbReference>
<feature type="transmembrane region" description="Helical" evidence="1">
    <location>
        <begin position="54"/>
        <end position="73"/>
    </location>
</feature>
<keyword evidence="3" id="KW-1185">Reference proteome</keyword>
<evidence type="ECO:0000313" key="2">
    <source>
        <dbReference type="EMBL" id="KAF3707072.1"/>
    </source>
</evidence>
<keyword evidence="1" id="KW-0472">Membrane</keyword>
<reference evidence="3" key="2">
    <citation type="submission" date="2019-02" db="EMBL/GenBank/DDBJ databases">
        <title>Opniocepnalus argus Var Kimnra genome.</title>
        <authorList>
            <person name="Zhou C."/>
            <person name="Xiao S."/>
        </authorList>
    </citation>
    <scope>NUCLEOTIDE SEQUENCE [LARGE SCALE GENOMIC DNA]</scope>
</reference>
<feature type="transmembrane region" description="Helical" evidence="1">
    <location>
        <begin position="14"/>
        <end position="33"/>
    </location>
</feature>
<accession>A0A6G1QWS4</accession>